<dbReference type="PANTHER" id="PTHR46050:SF7">
    <property type="entry name" value="TETRATRICOPEPTIDE REPEAT (TPR)-LIKE SUPERFAMILY PROTEIN"/>
    <property type="match status" value="1"/>
</dbReference>
<dbReference type="SUPFAM" id="SSF48452">
    <property type="entry name" value="TPR-like"/>
    <property type="match status" value="2"/>
</dbReference>
<dbReference type="GeneID" id="115744132"/>
<reference evidence="4" key="1">
    <citation type="submission" date="2025-08" db="UniProtKB">
        <authorList>
            <consortium name="RefSeq"/>
        </authorList>
    </citation>
    <scope>IDENTIFICATION</scope>
    <source>
        <tissue evidence="4">Leaf</tissue>
    </source>
</reference>
<dbReference type="SMART" id="SM00028">
    <property type="entry name" value="TPR"/>
    <property type="match status" value="7"/>
</dbReference>
<accession>A0A8B8PK51</accession>
<feature type="region of interest" description="Disordered" evidence="2">
    <location>
        <begin position="107"/>
        <end position="136"/>
    </location>
</feature>
<sequence length="605" mass="65610">MVDASPERSSGCGLLNAVFGKRRTTSTGSFISPGRNVGGNVTKSPSNPNSRQRHGGSDEPTFLGANGSEAPPKPMSMRPSPNHRGNPNMYYQKQAPSKVADEMGMALPSSGVTSSAKNPHKQPYVSKGRRVPPEATGISGELESMIADHQKSRGSSTLVRASSGNVMLFGNLGNLRQPGTAKASNLGNVPDSYIGKAATRNEAPMPNGKYTNSVMGNIVKKPAESNRKPSESPPPASFCRALSTRMDPETLKIMGNEDYKNGRFAEALALYDAAISIDPNKASYRSNRSAALTALGRLLEAVFECREAIRIDPHYQRAHNRLATLYLRLGEAEKAMYHYKQSGPEADPEDIAKAKKVQSHLSKCTEARKLWDWNTLIKESRCAISAGADSAPQIFALQAEALLKLRKHQDADEALSEGPNFEVEECTKFLGPIGNAGLLVVRAQVDLAVGRFDDALEAAQRAARLDSSNKEVNHVIKRARAVAGARHKGNELFKAERFSEACVAYGGGLEHDPYNSVLLCNRAACRSKPGRYEKAVEDCTAALNVRPSYSKARLRRADCFAKLGKWEASIQDYEVLAREAPEDEEVSRALLGAKAQLKRQCGEVV</sequence>
<dbReference type="InterPro" id="IPR044534">
    <property type="entry name" value="TTL1-4"/>
</dbReference>
<feature type="repeat" description="TPR" evidence="1">
    <location>
        <begin position="248"/>
        <end position="281"/>
    </location>
</feature>
<dbReference type="InterPro" id="IPR011990">
    <property type="entry name" value="TPR-like_helical_dom_sf"/>
</dbReference>
<proteinExistence type="predicted"/>
<dbReference type="PANTHER" id="PTHR46050">
    <property type="entry name" value="TPR REPEAT-CONTAINING THIOREDOXIN"/>
    <property type="match status" value="1"/>
</dbReference>
<protein>
    <submittedName>
        <fullName evidence="4">Inactive TPR repeat-containing thioredoxin TTL3-like</fullName>
    </submittedName>
</protein>
<dbReference type="InterPro" id="IPR019734">
    <property type="entry name" value="TPR_rpt"/>
</dbReference>
<feature type="region of interest" description="Disordered" evidence="2">
    <location>
        <begin position="22"/>
        <end position="90"/>
    </location>
</feature>
<dbReference type="Pfam" id="PF13432">
    <property type="entry name" value="TPR_16"/>
    <property type="match status" value="1"/>
</dbReference>
<evidence type="ECO:0000313" key="4">
    <source>
        <dbReference type="RefSeq" id="XP_030535099.2"/>
    </source>
</evidence>
<dbReference type="Proteomes" id="UP000827889">
    <property type="component" value="Chromosome 11"/>
</dbReference>
<keyword evidence="3" id="KW-1185">Reference proteome</keyword>
<organism evidence="3 4">
    <name type="scientific">Rhodamnia argentea</name>
    <dbReference type="NCBI Taxonomy" id="178133"/>
    <lineage>
        <taxon>Eukaryota</taxon>
        <taxon>Viridiplantae</taxon>
        <taxon>Streptophyta</taxon>
        <taxon>Embryophyta</taxon>
        <taxon>Tracheophyta</taxon>
        <taxon>Spermatophyta</taxon>
        <taxon>Magnoliopsida</taxon>
        <taxon>eudicotyledons</taxon>
        <taxon>Gunneridae</taxon>
        <taxon>Pentapetalae</taxon>
        <taxon>rosids</taxon>
        <taxon>malvids</taxon>
        <taxon>Myrtales</taxon>
        <taxon>Myrtaceae</taxon>
        <taxon>Myrtoideae</taxon>
        <taxon>Myrteae</taxon>
        <taxon>Australasian group</taxon>
        <taxon>Rhodamnia</taxon>
    </lineage>
</organism>
<dbReference type="PROSITE" id="PS50005">
    <property type="entry name" value="TPR"/>
    <property type="match status" value="1"/>
</dbReference>
<gene>
    <name evidence="4" type="primary">LOC115744132</name>
</gene>
<evidence type="ECO:0000256" key="2">
    <source>
        <dbReference type="SAM" id="MobiDB-lite"/>
    </source>
</evidence>
<feature type="compositionally biased region" description="Polar residues" evidence="2">
    <location>
        <begin position="39"/>
        <end position="50"/>
    </location>
</feature>
<evidence type="ECO:0000313" key="3">
    <source>
        <dbReference type="Proteomes" id="UP000827889"/>
    </source>
</evidence>
<keyword evidence="1" id="KW-0802">TPR repeat</keyword>
<dbReference type="KEGG" id="rarg:115744132"/>
<evidence type="ECO:0000256" key="1">
    <source>
        <dbReference type="PROSITE-ProRule" id="PRU00339"/>
    </source>
</evidence>
<dbReference type="Pfam" id="PF13414">
    <property type="entry name" value="TPR_11"/>
    <property type="match status" value="1"/>
</dbReference>
<dbReference type="GO" id="GO:0005737">
    <property type="term" value="C:cytoplasm"/>
    <property type="evidence" value="ECO:0007669"/>
    <property type="project" value="TreeGrafter"/>
</dbReference>
<dbReference type="RefSeq" id="XP_030535099.2">
    <property type="nucleotide sequence ID" value="XM_030679239.2"/>
</dbReference>
<dbReference type="Gene3D" id="1.25.40.10">
    <property type="entry name" value="Tetratricopeptide repeat domain"/>
    <property type="match status" value="1"/>
</dbReference>
<dbReference type="AlphaFoldDB" id="A0A8B8PK51"/>
<name>A0A8B8PK51_9MYRT</name>